<dbReference type="AlphaFoldDB" id="A0A557QSS5"/>
<dbReference type="InterPro" id="IPR038081">
    <property type="entry name" value="CalX-like_sf"/>
</dbReference>
<keyword evidence="3" id="KW-1185">Reference proteome</keyword>
<dbReference type="Proteomes" id="UP000319502">
    <property type="component" value="Unassembled WGS sequence"/>
</dbReference>
<dbReference type="OrthoDB" id="4648428at2"/>
<comment type="caution">
    <text evidence="2">The sequence shown here is derived from an EMBL/GenBank/DDBJ whole genome shotgun (WGS) entry which is preliminary data.</text>
</comment>
<accession>A0A557QSS5</accession>
<dbReference type="Pfam" id="PF20579">
    <property type="entry name" value="LapA"/>
    <property type="match status" value="1"/>
</dbReference>
<dbReference type="RefSeq" id="WP_144309650.1">
    <property type="nucleotide sequence ID" value="NZ_VMNK01000009.1"/>
</dbReference>
<dbReference type="SUPFAM" id="SSF141072">
    <property type="entry name" value="CalX-like"/>
    <property type="match status" value="1"/>
</dbReference>
<dbReference type="EMBL" id="VMNK01000009">
    <property type="protein sequence ID" value="TVO55965.1"/>
    <property type="molecule type" value="Genomic_DNA"/>
</dbReference>
<name>A0A557QSS5_9RHOO</name>
<protein>
    <submittedName>
        <fullName evidence="2">Retention module-containing protein</fullName>
    </submittedName>
</protein>
<proteinExistence type="predicted"/>
<feature type="non-terminal residue" evidence="2">
    <location>
        <position position="295"/>
    </location>
</feature>
<evidence type="ECO:0000259" key="1">
    <source>
        <dbReference type="Pfam" id="PF20579"/>
    </source>
</evidence>
<dbReference type="Gene3D" id="2.60.40.2030">
    <property type="match status" value="1"/>
</dbReference>
<organism evidence="2 3">
    <name type="scientific">Denitromonas halophila</name>
    <dbReference type="NCBI Taxonomy" id="1629404"/>
    <lineage>
        <taxon>Bacteria</taxon>
        <taxon>Pseudomonadati</taxon>
        <taxon>Pseudomonadota</taxon>
        <taxon>Betaproteobacteria</taxon>
        <taxon>Rhodocyclales</taxon>
        <taxon>Zoogloeaceae</taxon>
        <taxon>Denitromonas</taxon>
    </lineage>
</organism>
<dbReference type="InterPro" id="IPR046779">
    <property type="entry name" value="LapA_adhesin_dom"/>
</dbReference>
<feature type="domain" description="LapA adhesin" evidence="1">
    <location>
        <begin position="174"/>
        <end position="281"/>
    </location>
</feature>
<dbReference type="InterPro" id="IPR047777">
    <property type="entry name" value="LapA-like_RM"/>
</dbReference>
<dbReference type="NCBIfam" id="NF033682">
    <property type="entry name" value="retention_LapA"/>
    <property type="match status" value="1"/>
</dbReference>
<evidence type="ECO:0000313" key="2">
    <source>
        <dbReference type="EMBL" id="TVO55965.1"/>
    </source>
</evidence>
<sequence length="295" mass="29819">MAINQPVATVVAVIGEAYARNANGELRVLKAGDALFEGEVVITRNGGRVELATSDGQLLEVQPNETIAITAELSDTTRPTPQESTVGDATIDRVIQAINDGGDIDDAIDAPAAGLNGGAGGEGNSFVRLLRITEGVDPLEFEFGTARTAPEFVFDGGTGEETVSVVETAGVSAVISISGESSVIEGESITYTVSVDKAPTSVLTVNVVTGHVTTDNGDLVPVTQAVTIAAGATSASFTVSTLDDAYADSGETFTASIASTSGGGYENLVVGTSSVTTTILDQTGSDDPPGAEDTA</sequence>
<gene>
    <name evidence="2" type="ORF">FHP91_10980</name>
</gene>
<evidence type="ECO:0000313" key="3">
    <source>
        <dbReference type="Proteomes" id="UP000319502"/>
    </source>
</evidence>
<reference evidence="2 3" key="1">
    <citation type="submission" date="2019-07" db="EMBL/GenBank/DDBJ databases">
        <title>The pathways for chlorine oxyanion respiration interact through the shared metabolite chlorate.</title>
        <authorList>
            <person name="Barnum T.P."/>
            <person name="Cheng Y."/>
            <person name="Hill K.A."/>
            <person name="Lucas L.N."/>
            <person name="Carlson H.K."/>
            <person name="Coates J.D."/>
        </authorList>
    </citation>
    <scope>NUCLEOTIDE SEQUENCE [LARGE SCALE GENOMIC DNA]</scope>
    <source>
        <strain evidence="2 3">SFB-3</strain>
    </source>
</reference>